<dbReference type="Gene3D" id="3.30.70.360">
    <property type="match status" value="1"/>
</dbReference>
<keyword evidence="8" id="KW-0862">Zinc</keyword>
<keyword evidence="14" id="KW-1185">Reference proteome</keyword>
<evidence type="ECO:0000256" key="6">
    <source>
        <dbReference type="ARBA" id="ARBA00016853"/>
    </source>
</evidence>
<comment type="catalytic activity">
    <reaction evidence="10">
        <text>N-succinyl-(2S,6S)-2,6-diaminopimelate + H2O = (2S,6S)-2,6-diaminopimelate + succinate</text>
        <dbReference type="Rhea" id="RHEA:22608"/>
        <dbReference type="ChEBI" id="CHEBI:15377"/>
        <dbReference type="ChEBI" id="CHEBI:30031"/>
        <dbReference type="ChEBI" id="CHEBI:57609"/>
        <dbReference type="ChEBI" id="CHEBI:58087"/>
        <dbReference type="EC" id="3.5.1.18"/>
    </reaction>
</comment>
<dbReference type="Pfam" id="PF00291">
    <property type="entry name" value="PALP"/>
    <property type="match status" value="1"/>
</dbReference>
<dbReference type="SUPFAM" id="SSF55031">
    <property type="entry name" value="Bacterial exopeptidase dimerisation domain"/>
    <property type="match status" value="1"/>
</dbReference>
<keyword evidence="9" id="KW-0170">Cobalt</keyword>
<evidence type="ECO:0000256" key="2">
    <source>
        <dbReference type="ARBA" id="ARBA00001947"/>
    </source>
</evidence>
<evidence type="ECO:0000256" key="10">
    <source>
        <dbReference type="ARBA" id="ARBA00051301"/>
    </source>
</evidence>
<dbReference type="AlphaFoldDB" id="A0A9P9IJL3"/>
<dbReference type="Gene3D" id="3.40.50.1100">
    <property type="match status" value="2"/>
</dbReference>
<dbReference type="InterPro" id="IPR036264">
    <property type="entry name" value="Bact_exopeptidase_dim_dom"/>
</dbReference>
<name>A0A9P9IJL3_9HYPO</name>
<dbReference type="InterPro" id="IPR036052">
    <property type="entry name" value="TrpB-like_PALP_sf"/>
</dbReference>
<evidence type="ECO:0000313" key="13">
    <source>
        <dbReference type="EMBL" id="KAH7122911.1"/>
    </source>
</evidence>
<dbReference type="OrthoDB" id="10059875at2759"/>
<evidence type="ECO:0000256" key="3">
    <source>
        <dbReference type="ARBA" id="ARBA00005130"/>
    </source>
</evidence>
<dbReference type="Gene3D" id="3.40.630.10">
    <property type="entry name" value="Zn peptidases"/>
    <property type="match status" value="2"/>
</dbReference>
<organism evidence="13 14">
    <name type="scientific">Dactylonectria macrodidyma</name>
    <dbReference type="NCBI Taxonomy" id="307937"/>
    <lineage>
        <taxon>Eukaryota</taxon>
        <taxon>Fungi</taxon>
        <taxon>Dikarya</taxon>
        <taxon>Ascomycota</taxon>
        <taxon>Pezizomycotina</taxon>
        <taxon>Sordariomycetes</taxon>
        <taxon>Hypocreomycetidae</taxon>
        <taxon>Hypocreales</taxon>
        <taxon>Nectriaceae</taxon>
        <taxon>Dactylonectria</taxon>
    </lineage>
</organism>
<dbReference type="InterPro" id="IPR002933">
    <property type="entry name" value="Peptidase_M20"/>
</dbReference>
<proteinExistence type="inferred from homology"/>
<comment type="similarity">
    <text evidence="4">Belongs to the peptidase M20A family.</text>
</comment>
<dbReference type="SUPFAM" id="SSF53187">
    <property type="entry name" value="Zn-dependent exopeptidases"/>
    <property type="match status" value="1"/>
</dbReference>
<dbReference type="Pfam" id="PF01546">
    <property type="entry name" value="Peptidase_M20"/>
    <property type="match status" value="1"/>
</dbReference>
<dbReference type="Proteomes" id="UP000738349">
    <property type="component" value="Unassembled WGS sequence"/>
</dbReference>
<evidence type="ECO:0000256" key="9">
    <source>
        <dbReference type="ARBA" id="ARBA00023285"/>
    </source>
</evidence>
<evidence type="ECO:0000259" key="11">
    <source>
        <dbReference type="Pfam" id="PF00291"/>
    </source>
</evidence>
<dbReference type="EC" id="3.5.1.18" evidence="5"/>
<dbReference type="InterPro" id="IPR011650">
    <property type="entry name" value="Peptidase_M20_dimer"/>
</dbReference>
<comment type="pathway">
    <text evidence="3">Amino-acid biosynthesis; L-lysine biosynthesis via DAP pathway; LL-2,6-diaminopimelate from (S)-tetrahydrodipicolinate (succinylase route): step 3/3.</text>
</comment>
<dbReference type="InterPro" id="IPR010182">
    <property type="entry name" value="ArgE/DapE"/>
</dbReference>
<feature type="domain" description="Peptidase M20 dimerisation" evidence="12">
    <location>
        <begin position="544"/>
        <end position="652"/>
    </location>
</feature>
<evidence type="ECO:0000256" key="5">
    <source>
        <dbReference type="ARBA" id="ARBA00011921"/>
    </source>
</evidence>
<sequence>MATAARRPVFFNPGARSWTAPPASDEDPVDKFHRRMPEYRPTSLSNLDAVAKEIGVGAVHLKNEGDRFGMPSFKILGASWGTFRAIVQLLGLPVGSDIETVRANLSGKSVSLYAATDGNHGRAVARMGVIFGIPAEIHVPATMQEATVELIRSEGASIVVSSGTYDEAVDEAYAASKKHEGGILIQDFAFDDYQDFPQWIVDGYLTMLREVDEQLSNTAIDLVVAPVGVGSFAQAVVTHAKRAGSGTAVMVVEPDTAACLWKNLQRGELTTEKTSPTIMAGLDCGTPSTIAWPLLRDGVEASVTVSDYEAHEAAVYLKSLGISAGPCGAAPLAALRRLTAEDKSTLGLNEKSVVVLLCTEAGREYPTPLSVSSDDPIILTQTLVQINSANPSLGAIPGPGETAVARYITSWLEHRDIESHWIEPTKGRPSVVGVARGSGGGKSILFNGHIDTVTLGGYDGDPLSGHIIDGKLHGRGAADMKAGVAAAMVALARAKKLGLAGDVIFAGVADEEALSTGTQDVLAAGWRANGAVVSEPTDMAMIHAHKGFVWLDVRVHGVAGHGSLPDLSVDAIAKAGHFLAEIDRLSARLREGSGDPTVGTPTVHASLVKGGEEISSYPALCTVSLERRTIPGETPESVQQEIQDILDNLTKQVPDFKADVTTTFHRSPFHLPLNDPFTKLVKDCVGKALGEAPTIKGEGYWTDCALLADAGIPSLLWGPRGEGLHAKEEWVDVESVKQVADALTDIATRFCK</sequence>
<dbReference type="InterPro" id="IPR001261">
    <property type="entry name" value="ArgE/DapE_CS"/>
</dbReference>
<comment type="caution">
    <text evidence="13">The sequence shown here is derived from an EMBL/GenBank/DDBJ whole genome shotgun (WGS) entry which is preliminary data.</text>
</comment>
<evidence type="ECO:0000313" key="14">
    <source>
        <dbReference type="Proteomes" id="UP000738349"/>
    </source>
</evidence>
<comment type="cofactor">
    <cofactor evidence="1">
        <name>Co(2+)</name>
        <dbReference type="ChEBI" id="CHEBI:48828"/>
    </cofactor>
</comment>
<accession>A0A9P9IJL3</accession>
<dbReference type="PANTHER" id="PTHR42937">
    <property type="match status" value="1"/>
</dbReference>
<dbReference type="PANTHER" id="PTHR42937:SF1">
    <property type="entry name" value="DIAMINOPROPIONATE AMMONIA-LYASE"/>
    <property type="match status" value="1"/>
</dbReference>
<dbReference type="GO" id="GO:0009014">
    <property type="term" value="F:succinyl-diaminopimelate desuccinylase activity"/>
    <property type="evidence" value="ECO:0007669"/>
    <property type="project" value="UniProtKB-EC"/>
</dbReference>
<evidence type="ECO:0000256" key="8">
    <source>
        <dbReference type="ARBA" id="ARBA00022833"/>
    </source>
</evidence>
<feature type="domain" description="Tryptophan synthase beta chain-like PALP" evidence="11">
    <location>
        <begin position="38"/>
        <end position="358"/>
    </location>
</feature>
<dbReference type="EMBL" id="JAGMUV010000023">
    <property type="protein sequence ID" value="KAH7122911.1"/>
    <property type="molecule type" value="Genomic_DNA"/>
</dbReference>
<evidence type="ECO:0000259" key="12">
    <source>
        <dbReference type="Pfam" id="PF07687"/>
    </source>
</evidence>
<evidence type="ECO:0000256" key="1">
    <source>
        <dbReference type="ARBA" id="ARBA00001941"/>
    </source>
</evidence>
<dbReference type="PROSITE" id="PS00758">
    <property type="entry name" value="ARGE_DAPE_CPG2_1"/>
    <property type="match status" value="1"/>
</dbReference>
<protein>
    <recommendedName>
        <fullName evidence="6">Probable succinyl-diaminopimelate desuccinylase</fullName>
        <ecNumber evidence="5">3.5.1.18</ecNumber>
    </recommendedName>
</protein>
<dbReference type="Pfam" id="PF07687">
    <property type="entry name" value="M20_dimer"/>
    <property type="match status" value="1"/>
</dbReference>
<comment type="cofactor">
    <cofactor evidence="2">
        <name>Zn(2+)</name>
        <dbReference type="ChEBI" id="CHEBI:29105"/>
    </cofactor>
</comment>
<dbReference type="NCBIfam" id="TIGR01910">
    <property type="entry name" value="DapE-ArgE"/>
    <property type="match status" value="1"/>
</dbReference>
<evidence type="ECO:0000256" key="7">
    <source>
        <dbReference type="ARBA" id="ARBA00022801"/>
    </source>
</evidence>
<dbReference type="SUPFAM" id="SSF53686">
    <property type="entry name" value="Tryptophan synthase beta subunit-like PLP-dependent enzymes"/>
    <property type="match status" value="1"/>
</dbReference>
<keyword evidence="7" id="KW-0378">Hydrolase</keyword>
<reference evidence="13" key="1">
    <citation type="journal article" date="2021" name="Nat. Commun.">
        <title>Genetic determinants of endophytism in the Arabidopsis root mycobiome.</title>
        <authorList>
            <person name="Mesny F."/>
            <person name="Miyauchi S."/>
            <person name="Thiergart T."/>
            <person name="Pickel B."/>
            <person name="Atanasova L."/>
            <person name="Karlsson M."/>
            <person name="Huettel B."/>
            <person name="Barry K.W."/>
            <person name="Haridas S."/>
            <person name="Chen C."/>
            <person name="Bauer D."/>
            <person name="Andreopoulos W."/>
            <person name="Pangilinan J."/>
            <person name="LaButti K."/>
            <person name="Riley R."/>
            <person name="Lipzen A."/>
            <person name="Clum A."/>
            <person name="Drula E."/>
            <person name="Henrissat B."/>
            <person name="Kohler A."/>
            <person name="Grigoriev I.V."/>
            <person name="Martin F.M."/>
            <person name="Hacquard S."/>
        </authorList>
    </citation>
    <scope>NUCLEOTIDE SEQUENCE</scope>
    <source>
        <strain evidence="13">MPI-CAGE-AT-0147</strain>
    </source>
</reference>
<dbReference type="InterPro" id="IPR001926">
    <property type="entry name" value="TrpB-like_PALP"/>
</dbReference>
<gene>
    <name evidence="13" type="ORF">EDB81DRAFT_699631</name>
</gene>
<evidence type="ECO:0000256" key="4">
    <source>
        <dbReference type="ARBA" id="ARBA00006247"/>
    </source>
</evidence>